<proteinExistence type="predicted"/>
<dbReference type="InterPro" id="IPR010438">
    <property type="entry name" value="Lambda_Bor"/>
</dbReference>
<accession>A0AAX3NPZ5</accession>
<reference evidence="1" key="1">
    <citation type="submission" date="2023-02" db="EMBL/GenBank/DDBJ databases">
        <title>The sequence of Aeromonas allosaccharophila K520.</title>
        <authorList>
            <person name="Luo X."/>
        </authorList>
    </citation>
    <scope>NUCLEOTIDE SEQUENCE</scope>
    <source>
        <strain evidence="1">K520</strain>
    </source>
</reference>
<evidence type="ECO:0000313" key="2">
    <source>
        <dbReference type="Proteomes" id="UP001213721"/>
    </source>
</evidence>
<sequence>MAYDADKKTSSYISFLIFTVEALPSKYWLCHIWQSKFDDIIGSTSKVVQMFNYKTIIIVCLMVVNCGCAKQVIDVNAAQAFTLGNKNSVSSTEVTSHFFFSDIDIGLNEPIDAAAICHGAENVVRIETEQSWLNSLASGITYGVYTPREARVYCSKKS</sequence>
<evidence type="ECO:0000313" key="1">
    <source>
        <dbReference type="EMBL" id="WED75711.1"/>
    </source>
</evidence>
<dbReference type="RefSeq" id="WP_275056809.1">
    <property type="nucleotide sequence ID" value="NZ_CP118988.1"/>
</dbReference>
<name>A0AAX3NPZ5_9GAMM</name>
<dbReference type="AlphaFoldDB" id="A0AAX3NPZ5"/>
<gene>
    <name evidence="1" type="ORF">PYU98_17590</name>
</gene>
<organism evidence="1 2">
    <name type="scientific">Aeromonas allosaccharophila</name>
    <dbReference type="NCBI Taxonomy" id="656"/>
    <lineage>
        <taxon>Bacteria</taxon>
        <taxon>Pseudomonadati</taxon>
        <taxon>Pseudomonadota</taxon>
        <taxon>Gammaproteobacteria</taxon>
        <taxon>Aeromonadales</taxon>
        <taxon>Aeromonadaceae</taxon>
        <taxon>Aeromonas</taxon>
    </lineage>
</organism>
<protein>
    <recommendedName>
        <fullName evidence="3">Lipoprotein bor</fullName>
    </recommendedName>
</protein>
<dbReference type="EMBL" id="CP118988">
    <property type="protein sequence ID" value="WED75711.1"/>
    <property type="molecule type" value="Genomic_DNA"/>
</dbReference>
<dbReference type="Proteomes" id="UP001213721">
    <property type="component" value="Chromosome"/>
</dbReference>
<evidence type="ECO:0008006" key="3">
    <source>
        <dbReference type="Google" id="ProtNLM"/>
    </source>
</evidence>
<dbReference type="Pfam" id="PF06291">
    <property type="entry name" value="Lambda_Bor"/>
    <property type="match status" value="1"/>
</dbReference>